<dbReference type="Proteomes" id="UP000639772">
    <property type="component" value="Chromosome 10"/>
</dbReference>
<name>A0A835Q2D8_VANPL</name>
<evidence type="ECO:0000313" key="2">
    <source>
        <dbReference type="Proteomes" id="UP000639772"/>
    </source>
</evidence>
<reference evidence="1 2" key="1">
    <citation type="journal article" date="2020" name="Nat. Food">
        <title>A phased Vanilla planifolia genome enables genetic improvement of flavour and production.</title>
        <authorList>
            <person name="Hasing T."/>
            <person name="Tang H."/>
            <person name="Brym M."/>
            <person name="Khazi F."/>
            <person name="Huang T."/>
            <person name="Chambers A.H."/>
        </authorList>
    </citation>
    <scope>NUCLEOTIDE SEQUENCE [LARGE SCALE GENOMIC DNA]</scope>
    <source>
        <tissue evidence="1">Leaf</tissue>
    </source>
</reference>
<sequence>MSVAPASATRSGDLANDIWGHGRSSSLPAPLTVMAPAAGTPLPWRFKHEALSLISSPLKVAESAT</sequence>
<proteinExistence type="predicted"/>
<comment type="caution">
    <text evidence="1">The sequence shown here is derived from an EMBL/GenBank/DDBJ whole genome shotgun (WGS) entry which is preliminary data.</text>
</comment>
<dbReference type="AlphaFoldDB" id="A0A835Q2D8"/>
<organism evidence="1 2">
    <name type="scientific">Vanilla planifolia</name>
    <name type="common">Vanilla</name>
    <dbReference type="NCBI Taxonomy" id="51239"/>
    <lineage>
        <taxon>Eukaryota</taxon>
        <taxon>Viridiplantae</taxon>
        <taxon>Streptophyta</taxon>
        <taxon>Embryophyta</taxon>
        <taxon>Tracheophyta</taxon>
        <taxon>Spermatophyta</taxon>
        <taxon>Magnoliopsida</taxon>
        <taxon>Liliopsida</taxon>
        <taxon>Asparagales</taxon>
        <taxon>Orchidaceae</taxon>
        <taxon>Vanilloideae</taxon>
        <taxon>Vanilleae</taxon>
        <taxon>Vanilla</taxon>
    </lineage>
</organism>
<protein>
    <submittedName>
        <fullName evidence="1">Uncharacterized protein</fullName>
    </submittedName>
</protein>
<accession>A0A835Q2D8</accession>
<dbReference type="EMBL" id="JADCNM010000010">
    <property type="protein sequence ID" value="KAG0465005.1"/>
    <property type="molecule type" value="Genomic_DNA"/>
</dbReference>
<evidence type="ECO:0000313" key="1">
    <source>
        <dbReference type="EMBL" id="KAG0465005.1"/>
    </source>
</evidence>
<gene>
    <name evidence="1" type="ORF">HPP92_019169</name>
</gene>